<comment type="similarity">
    <text evidence="2 7">Belongs to the dicarboxylate/amino acid:cation symporter (DAACS) (TC 2.A.23) family.</text>
</comment>
<dbReference type="InterPro" id="IPR050746">
    <property type="entry name" value="DAACS"/>
</dbReference>
<sequence>MLNSTAEDGEIEVRISLANALVVLSSTAEDGEIEVRISLDGVVTQHTMSSLGAQVHDSLAAVGRAITGLNNKGNRDDQQTDGQDASEIGSGGEDDDKQAVIPVPEPKTTSVQPSIVYQVLTWMKQNLLLVLTIASVLVGVAVGFLGRLARLSDGSIMLVSFPGEILMRLLKMFILPLIISSLVSGMAQLDARCSGRMGMRALIYYITTTVLAAIVGILMVLMIHPGDPRIKTQVEGASTRQDVSTLDAILDIVRNLFPDNLMQACFQQVQTTYKKVPQALVFHGPNNSGVTTPDFIMKRSLVYKDGTNVMGELNDQTRYLNSNEVAYAVMVHAVPQALVFHGPNNSGVTTPDFIMKRSLVYKDGTNVMGELNDQTRQLTLAAVKLDLKHMTATVRKNVALAAMLPTCLRQCVCARPIKHIGMIVFCLAFGLLAGQMGPKGRLMVDFFVVLNDIIMKLVGVVMWYSPFGILCLIAGKIMSIENLATTAQQLGLYMITVILGLMIHAIITLPGIYFFFTRKNPAVFFQGMLQAWVTALGTASSAATLPVTFQCLEENNMIDKRVTRFVVAVGATVNMDGTALYEAVAAIFIAQMNGIPLGIGEVITVSLTATLASIGAASIPSAALITMLLVLSALGLPTEDISLLFAVDWLLDRIRTSINVLGDGFGAGIVYHLSKDELDKMDAERNVDLIECGLAPAPSPRHKAEVIIPEEDYVSTPAVVETKM</sequence>
<protein>
    <recommendedName>
        <fullName evidence="7">Amino acid transporter</fullName>
    </recommendedName>
</protein>
<dbReference type="GO" id="GO:0015175">
    <property type="term" value="F:neutral L-amino acid transmembrane transporter activity"/>
    <property type="evidence" value="ECO:0007669"/>
    <property type="project" value="TreeGrafter"/>
</dbReference>
<keyword evidence="7" id="KW-0769">Symport</keyword>
<evidence type="ECO:0000256" key="2">
    <source>
        <dbReference type="ARBA" id="ARBA00006148"/>
    </source>
</evidence>
<dbReference type="AlphaFoldDB" id="A0A7R9CQM9"/>
<dbReference type="InterPro" id="IPR036458">
    <property type="entry name" value="Na:dicarbo_symporter_sf"/>
</dbReference>
<evidence type="ECO:0000256" key="1">
    <source>
        <dbReference type="ARBA" id="ARBA00004141"/>
    </source>
</evidence>
<evidence type="ECO:0000256" key="5">
    <source>
        <dbReference type="ARBA" id="ARBA00022989"/>
    </source>
</evidence>
<feature type="transmembrane region" description="Helical" evidence="7">
    <location>
        <begin position="417"/>
        <end position="436"/>
    </location>
</feature>
<feature type="transmembrane region" description="Helical" evidence="7">
    <location>
        <begin position="127"/>
        <end position="149"/>
    </location>
</feature>
<comment type="subcellular location">
    <subcellularLocation>
        <location evidence="1 7">Membrane</location>
        <topology evidence="1 7">Multi-pass membrane protein</topology>
    </subcellularLocation>
</comment>
<feature type="transmembrane region" description="Helical" evidence="7">
    <location>
        <begin position="457"/>
        <end position="478"/>
    </location>
</feature>
<gene>
    <name evidence="9" type="ORF">TCEB3V08_LOCUS5717</name>
</gene>
<reference evidence="9" key="1">
    <citation type="submission" date="2020-11" db="EMBL/GenBank/DDBJ databases">
        <authorList>
            <person name="Tran Van P."/>
        </authorList>
    </citation>
    <scope>NUCLEOTIDE SEQUENCE</scope>
</reference>
<evidence type="ECO:0000256" key="4">
    <source>
        <dbReference type="ARBA" id="ARBA00022692"/>
    </source>
</evidence>
<evidence type="ECO:0000256" key="3">
    <source>
        <dbReference type="ARBA" id="ARBA00022448"/>
    </source>
</evidence>
<evidence type="ECO:0000256" key="8">
    <source>
        <dbReference type="SAM" id="MobiDB-lite"/>
    </source>
</evidence>
<dbReference type="EMBL" id="OC318162">
    <property type="protein sequence ID" value="CAD7400833.1"/>
    <property type="molecule type" value="Genomic_DNA"/>
</dbReference>
<evidence type="ECO:0000256" key="7">
    <source>
        <dbReference type="RuleBase" id="RU361216"/>
    </source>
</evidence>
<dbReference type="GO" id="GO:0015501">
    <property type="term" value="F:glutamate:sodium symporter activity"/>
    <property type="evidence" value="ECO:0007669"/>
    <property type="project" value="TreeGrafter"/>
</dbReference>
<dbReference type="PANTHER" id="PTHR11958">
    <property type="entry name" value="SODIUM/DICARBOXYLATE SYMPORTER-RELATED"/>
    <property type="match status" value="1"/>
</dbReference>
<name>A0A7R9CQM9_TIMCR</name>
<dbReference type="InterPro" id="IPR001991">
    <property type="entry name" value="Na-dicarboxylate_symporter"/>
</dbReference>
<dbReference type="Pfam" id="PF00375">
    <property type="entry name" value="SDF"/>
    <property type="match status" value="1"/>
</dbReference>
<feature type="region of interest" description="Disordered" evidence="8">
    <location>
        <begin position="70"/>
        <end position="107"/>
    </location>
</feature>
<evidence type="ECO:0000313" key="9">
    <source>
        <dbReference type="EMBL" id="CAD7400833.1"/>
    </source>
</evidence>
<keyword evidence="5 7" id="KW-1133">Transmembrane helix</keyword>
<feature type="transmembrane region" description="Helical" evidence="7">
    <location>
        <begin position="523"/>
        <end position="545"/>
    </location>
</feature>
<evidence type="ECO:0000256" key="6">
    <source>
        <dbReference type="ARBA" id="ARBA00023136"/>
    </source>
</evidence>
<keyword evidence="6 7" id="KW-0472">Membrane</keyword>
<feature type="transmembrane region" description="Helical" evidence="7">
    <location>
        <begin position="602"/>
        <end position="634"/>
    </location>
</feature>
<dbReference type="GO" id="GO:0005313">
    <property type="term" value="F:L-glutamate transmembrane transporter activity"/>
    <property type="evidence" value="ECO:0007669"/>
    <property type="project" value="TreeGrafter"/>
</dbReference>
<dbReference type="SUPFAM" id="SSF118215">
    <property type="entry name" value="Proton glutamate symport protein"/>
    <property type="match status" value="2"/>
</dbReference>
<dbReference type="GO" id="GO:0005886">
    <property type="term" value="C:plasma membrane"/>
    <property type="evidence" value="ECO:0007669"/>
    <property type="project" value="TreeGrafter"/>
</dbReference>
<proteinExistence type="inferred from homology"/>
<keyword evidence="4 7" id="KW-0812">Transmembrane</keyword>
<feature type="transmembrane region" description="Helical" evidence="7">
    <location>
        <begin position="490"/>
        <end position="516"/>
    </location>
</feature>
<organism evidence="9">
    <name type="scientific">Timema cristinae</name>
    <name type="common">Walking stick</name>
    <dbReference type="NCBI Taxonomy" id="61476"/>
    <lineage>
        <taxon>Eukaryota</taxon>
        <taxon>Metazoa</taxon>
        <taxon>Ecdysozoa</taxon>
        <taxon>Arthropoda</taxon>
        <taxon>Hexapoda</taxon>
        <taxon>Insecta</taxon>
        <taxon>Pterygota</taxon>
        <taxon>Neoptera</taxon>
        <taxon>Polyneoptera</taxon>
        <taxon>Phasmatodea</taxon>
        <taxon>Timematodea</taxon>
        <taxon>Timematoidea</taxon>
        <taxon>Timematidae</taxon>
        <taxon>Timema</taxon>
    </lineage>
</organism>
<dbReference type="Gene3D" id="1.10.3860.10">
    <property type="entry name" value="Sodium:dicarboxylate symporter"/>
    <property type="match status" value="2"/>
</dbReference>
<dbReference type="PANTHER" id="PTHR11958:SF99">
    <property type="entry name" value="SODIUM-DEPENDENT EXCITATORY AMINO ACID TRANSPORTER GLT-6-RELATED"/>
    <property type="match status" value="1"/>
</dbReference>
<feature type="transmembrane region" description="Helical" evidence="7">
    <location>
        <begin position="565"/>
        <end position="590"/>
    </location>
</feature>
<accession>A0A7R9CQM9</accession>
<feature type="transmembrane region" description="Helical" evidence="7">
    <location>
        <begin position="201"/>
        <end position="223"/>
    </location>
</feature>
<keyword evidence="3 7" id="KW-0813">Transport</keyword>
<dbReference type="PRINTS" id="PR00173">
    <property type="entry name" value="EDTRNSPORT"/>
</dbReference>
<feature type="transmembrane region" description="Helical" evidence="7">
    <location>
        <begin position="169"/>
        <end position="189"/>
    </location>
</feature>